<dbReference type="SUPFAM" id="SSF54909">
    <property type="entry name" value="Dimeric alpha+beta barrel"/>
    <property type="match status" value="1"/>
</dbReference>
<dbReference type="PROSITE" id="PS00519">
    <property type="entry name" value="HTH_ASNC_1"/>
    <property type="match status" value="1"/>
</dbReference>
<dbReference type="STRING" id="50340.PF66_05239"/>
<dbReference type="RefSeq" id="WP_241494441.1">
    <property type="nucleotide sequence ID" value="NZ_JSYZ01000022.1"/>
</dbReference>
<name>A0A0N0E1W5_9PSED</name>
<dbReference type="InterPro" id="IPR011008">
    <property type="entry name" value="Dimeric_a/b-barrel"/>
</dbReference>
<evidence type="ECO:0000256" key="3">
    <source>
        <dbReference type="ARBA" id="ARBA00023163"/>
    </source>
</evidence>
<dbReference type="Proteomes" id="UP000037931">
    <property type="component" value="Unassembled WGS sequence"/>
</dbReference>
<protein>
    <submittedName>
        <fullName evidence="5">Transcriptional regulator</fullName>
    </submittedName>
</protein>
<dbReference type="GO" id="GO:0043200">
    <property type="term" value="P:response to amino acid"/>
    <property type="evidence" value="ECO:0007669"/>
    <property type="project" value="TreeGrafter"/>
</dbReference>
<keyword evidence="2" id="KW-0238">DNA-binding</keyword>
<dbReference type="InterPro" id="IPR019885">
    <property type="entry name" value="Tscrpt_reg_HTH_AsnC-type_CS"/>
</dbReference>
<dbReference type="InterPro" id="IPR036390">
    <property type="entry name" value="WH_DNA-bd_sf"/>
</dbReference>
<dbReference type="InterPro" id="IPR000485">
    <property type="entry name" value="AsnC-type_HTH_dom"/>
</dbReference>
<gene>
    <name evidence="5" type="ORF">PF66_05239</name>
</gene>
<evidence type="ECO:0000256" key="1">
    <source>
        <dbReference type="ARBA" id="ARBA00023015"/>
    </source>
</evidence>
<dbReference type="PANTHER" id="PTHR30154">
    <property type="entry name" value="LEUCINE-RESPONSIVE REGULATORY PROTEIN"/>
    <property type="match status" value="1"/>
</dbReference>
<organism evidence="5 6">
    <name type="scientific">Pseudomonas asplenii</name>
    <dbReference type="NCBI Taxonomy" id="53407"/>
    <lineage>
        <taxon>Bacteria</taxon>
        <taxon>Pseudomonadati</taxon>
        <taxon>Pseudomonadota</taxon>
        <taxon>Gammaproteobacteria</taxon>
        <taxon>Pseudomonadales</taxon>
        <taxon>Pseudomonadaceae</taxon>
        <taxon>Pseudomonas</taxon>
    </lineage>
</organism>
<feature type="non-terminal residue" evidence="5">
    <location>
        <position position="1"/>
    </location>
</feature>
<keyword evidence="3" id="KW-0804">Transcription</keyword>
<keyword evidence="6" id="KW-1185">Reference proteome</keyword>
<proteinExistence type="predicted"/>
<sequence>LTPHNQVSNYFVHSLVPESYAGANMNDLKLDRMDTKILGVLRKNGRISHQELSLKVGLSPSQCLRRVKRLEAEGVILGYSAVIDENRLGNDINAWVIVKLQRNSPGARERVALLLKNRPWVRLATGVTGDVDFMIRVVAPRMADFSKILIDELNNHPDISSTQSFICLDDLVGGLTSMAGPGAVVDSTQA</sequence>
<dbReference type="EMBL" id="JSYZ01000022">
    <property type="protein sequence ID" value="KPA88187.1"/>
    <property type="molecule type" value="Genomic_DNA"/>
</dbReference>
<dbReference type="InterPro" id="IPR036388">
    <property type="entry name" value="WH-like_DNA-bd_sf"/>
</dbReference>
<evidence type="ECO:0000259" key="4">
    <source>
        <dbReference type="PROSITE" id="PS50956"/>
    </source>
</evidence>
<keyword evidence="1" id="KW-0805">Transcription regulation</keyword>
<accession>A0A0N0E1W5</accession>
<dbReference type="InterPro" id="IPR019888">
    <property type="entry name" value="Tscrpt_reg_AsnC-like"/>
</dbReference>
<dbReference type="PANTHER" id="PTHR30154:SF34">
    <property type="entry name" value="TRANSCRIPTIONAL REGULATOR AZLB"/>
    <property type="match status" value="1"/>
</dbReference>
<evidence type="ECO:0000313" key="6">
    <source>
        <dbReference type="Proteomes" id="UP000037931"/>
    </source>
</evidence>
<dbReference type="PATRIC" id="fig|50340.43.peg.2947"/>
<dbReference type="Gene3D" id="3.30.70.920">
    <property type="match status" value="1"/>
</dbReference>
<comment type="caution">
    <text evidence="5">The sequence shown here is derived from an EMBL/GenBank/DDBJ whole genome shotgun (WGS) entry which is preliminary data.</text>
</comment>
<dbReference type="GO" id="GO:0043565">
    <property type="term" value="F:sequence-specific DNA binding"/>
    <property type="evidence" value="ECO:0007669"/>
    <property type="project" value="InterPro"/>
</dbReference>
<feature type="domain" description="HTH asnC-type" evidence="4">
    <location>
        <begin position="30"/>
        <end position="91"/>
    </location>
</feature>
<evidence type="ECO:0000256" key="2">
    <source>
        <dbReference type="ARBA" id="ARBA00023125"/>
    </source>
</evidence>
<dbReference type="GO" id="GO:0005829">
    <property type="term" value="C:cytosol"/>
    <property type="evidence" value="ECO:0007669"/>
    <property type="project" value="TreeGrafter"/>
</dbReference>
<dbReference type="Pfam" id="PF01037">
    <property type="entry name" value="AsnC_trans_reg"/>
    <property type="match status" value="1"/>
</dbReference>
<reference evidence="5 6" key="1">
    <citation type="journal article" date="2015" name="PLoS ONE">
        <title>Rice-Infecting Pseudomonas Genomes Are Highly Accessorized and Harbor Multiple Putative Virulence Mechanisms to Cause Sheath Brown Rot.</title>
        <authorList>
            <person name="Quibod I.L."/>
            <person name="Grande G."/>
            <person name="Oreiro E.G."/>
            <person name="Borja F.N."/>
            <person name="Dossa G.S."/>
            <person name="Mauleon R."/>
            <person name="Cruz C.V."/>
            <person name="Oliva R."/>
        </authorList>
    </citation>
    <scope>NUCLEOTIDE SEQUENCE [LARGE SCALE GENOMIC DNA]</scope>
    <source>
        <strain evidence="5 6">IRRI 6609</strain>
    </source>
</reference>
<dbReference type="AlphaFoldDB" id="A0A0N0E1W5"/>
<evidence type="ECO:0000313" key="5">
    <source>
        <dbReference type="EMBL" id="KPA88187.1"/>
    </source>
</evidence>
<dbReference type="Pfam" id="PF13412">
    <property type="entry name" value="HTH_24"/>
    <property type="match status" value="1"/>
</dbReference>
<dbReference type="InterPro" id="IPR019887">
    <property type="entry name" value="Tscrpt_reg_AsnC/Lrp_C"/>
</dbReference>
<dbReference type="PRINTS" id="PR00033">
    <property type="entry name" value="HTHASNC"/>
</dbReference>
<dbReference type="SMART" id="SM00344">
    <property type="entry name" value="HTH_ASNC"/>
    <property type="match status" value="1"/>
</dbReference>
<dbReference type="Gene3D" id="1.10.10.10">
    <property type="entry name" value="Winged helix-like DNA-binding domain superfamily/Winged helix DNA-binding domain"/>
    <property type="match status" value="1"/>
</dbReference>
<dbReference type="PROSITE" id="PS50956">
    <property type="entry name" value="HTH_ASNC_2"/>
    <property type="match status" value="1"/>
</dbReference>
<dbReference type="SUPFAM" id="SSF46785">
    <property type="entry name" value="Winged helix' DNA-binding domain"/>
    <property type="match status" value="1"/>
</dbReference>